<gene>
    <name evidence="1" type="ORF">HIM_04892</name>
</gene>
<proteinExistence type="predicted"/>
<accession>A0A0F7ZPM0</accession>
<dbReference type="Proteomes" id="UP000054481">
    <property type="component" value="Unassembled WGS sequence"/>
</dbReference>
<evidence type="ECO:0000313" key="2">
    <source>
        <dbReference type="Proteomes" id="UP000054481"/>
    </source>
</evidence>
<dbReference type="AlphaFoldDB" id="A0A0F7ZPM0"/>
<keyword evidence="2" id="KW-1185">Reference proteome</keyword>
<dbReference type="EMBL" id="KQ030515">
    <property type="protein sequence ID" value="KJZ75735.1"/>
    <property type="molecule type" value="Genomic_DNA"/>
</dbReference>
<evidence type="ECO:0000313" key="1">
    <source>
        <dbReference type="EMBL" id="KJZ75735.1"/>
    </source>
</evidence>
<reference evidence="1 2" key="1">
    <citation type="journal article" date="2014" name="Genome Biol. Evol.">
        <title>Comparative genomics and transcriptomics analyses reveal divergent lifestyle features of nematode endoparasitic fungus Hirsutella minnesotensis.</title>
        <authorList>
            <person name="Lai Y."/>
            <person name="Liu K."/>
            <person name="Zhang X."/>
            <person name="Zhang X."/>
            <person name="Li K."/>
            <person name="Wang N."/>
            <person name="Shu C."/>
            <person name="Wu Y."/>
            <person name="Wang C."/>
            <person name="Bushley K.E."/>
            <person name="Xiang M."/>
            <person name="Liu X."/>
        </authorList>
    </citation>
    <scope>NUCLEOTIDE SEQUENCE [LARGE SCALE GENOMIC DNA]</scope>
    <source>
        <strain evidence="1 2">3608</strain>
    </source>
</reference>
<organism evidence="1 2">
    <name type="scientific">Hirsutella minnesotensis 3608</name>
    <dbReference type="NCBI Taxonomy" id="1043627"/>
    <lineage>
        <taxon>Eukaryota</taxon>
        <taxon>Fungi</taxon>
        <taxon>Dikarya</taxon>
        <taxon>Ascomycota</taxon>
        <taxon>Pezizomycotina</taxon>
        <taxon>Sordariomycetes</taxon>
        <taxon>Hypocreomycetidae</taxon>
        <taxon>Hypocreales</taxon>
        <taxon>Ophiocordycipitaceae</taxon>
        <taxon>Hirsutella</taxon>
    </lineage>
</organism>
<name>A0A0F7ZPM0_9HYPO</name>
<sequence length="85" mass="9182">MSSLLVCDPVFIGLQNAHILALGHSTTSPNVPPYPTIPMSTPHSTLAQLLQRPASTPDRCRPVDGLQNPRAAMEPPYSLVRLLPD</sequence>
<protein>
    <submittedName>
        <fullName evidence="1">Uncharacterized protein</fullName>
    </submittedName>
</protein>